<dbReference type="EMBL" id="JASJQH010006969">
    <property type="protein sequence ID" value="KAK9721776.1"/>
    <property type="molecule type" value="Genomic_DNA"/>
</dbReference>
<evidence type="ECO:0000313" key="4">
    <source>
        <dbReference type="Proteomes" id="UP001479436"/>
    </source>
</evidence>
<accession>A0ABR2W6L6</accession>
<feature type="compositionally biased region" description="Polar residues" evidence="1">
    <location>
        <begin position="57"/>
        <end position="69"/>
    </location>
</feature>
<sequence>MKFTPVVGFLLFILLGVSTSEVKRRPRRGIKDIYGNTLSYILITLTPTPTLRPKVSKNISSTQTISSRTPIAKHL</sequence>
<gene>
    <name evidence="3" type="ORF">K7432_003175</name>
</gene>
<evidence type="ECO:0000313" key="3">
    <source>
        <dbReference type="EMBL" id="KAK9721776.1"/>
    </source>
</evidence>
<evidence type="ECO:0000256" key="1">
    <source>
        <dbReference type="SAM" id="MobiDB-lite"/>
    </source>
</evidence>
<comment type="caution">
    <text evidence="3">The sequence shown here is derived from an EMBL/GenBank/DDBJ whole genome shotgun (WGS) entry which is preliminary data.</text>
</comment>
<dbReference type="Proteomes" id="UP001479436">
    <property type="component" value="Unassembled WGS sequence"/>
</dbReference>
<keyword evidence="2" id="KW-0732">Signal</keyword>
<organism evidence="3 4">
    <name type="scientific">Basidiobolus ranarum</name>
    <dbReference type="NCBI Taxonomy" id="34480"/>
    <lineage>
        <taxon>Eukaryota</taxon>
        <taxon>Fungi</taxon>
        <taxon>Fungi incertae sedis</taxon>
        <taxon>Zoopagomycota</taxon>
        <taxon>Entomophthoromycotina</taxon>
        <taxon>Basidiobolomycetes</taxon>
        <taxon>Basidiobolales</taxon>
        <taxon>Basidiobolaceae</taxon>
        <taxon>Basidiobolus</taxon>
    </lineage>
</organism>
<protein>
    <submittedName>
        <fullName evidence="3">Uncharacterized protein</fullName>
    </submittedName>
</protein>
<evidence type="ECO:0000256" key="2">
    <source>
        <dbReference type="SAM" id="SignalP"/>
    </source>
</evidence>
<proteinExistence type="predicted"/>
<name>A0ABR2W6L6_9FUNG</name>
<feature type="signal peptide" evidence="2">
    <location>
        <begin position="1"/>
        <end position="19"/>
    </location>
</feature>
<feature type="region of interest" description="Disordered" evidence="1">
    <location>
        <begin position="55"/>
        <end position="75"/>
    </location>
</feature>
<feature type="chain" id="PRO_5045673391" evidence="2">
    <location>
        <begin position="20"/>
        <end position="75"/>
    </location>
</feature>
<reference evidence="3 4" key="1">
    <citation type="submission" date="2023-04" db="EMBL/GenBank/DDBJ databases">
        <title>Genome of Basidiobolus ranarum AG-B5.</title>
        <authorList>
            <person name="Stajich J.E."/>
            <person name="Carter-House D."/>
            <person name="Gryganskyi A."/>
        </authorList>
    </citation>
    <scope>NUCLEOTIDE SEQUENCE [LARGE SCALE GENOMIC DNA]</scope>
    <source>
        <strain evidence="3 4">AG-B5</strain>
    </source>
</reference>
<keyword evidence="4" id="KW-1185">Reference proteome</keyword>